<dbReference type="AlphaFoldDB" id="A0A5N5D7E2"/>
<dbReference type="EMBL" id="VCHE01000057">
    <property type="protein sequence ID" value="KAB2573537.1"/>
    <property type="molecule type" value="Genomic_DNA"/>
</dbReference>
<dbReference type="CDD" id="cd07739">
    <property type="entry name" value="metallo-hydrolase-like_MBL-fold"/>
    <property type="match status" value="1"/>
</dbReference>
<dbReference type="OrthoDB" id="536211at2759"/>
<gene>
    <name evidence="2" type="ORF">DBV05_g7834</name>
</gene>
<dbReference type="PANTHER" id="PTHR42951">
    <property type="entry name" value="METALLO-BETA-LACTAMASE DOMAIN-CONTAINING"/>
    <property type="match status" value="1"/>
</dbReference>
<dbReference type="SMART" id="SM00849">
    <property type="entry name" value="Lactamase_B"/>
    <property type="match status" value="1"/>
</dbReference>
<evidence type="ECO:0000313" key="2">
    <source>
        <dbReference type="EMBL" id="KAB2573537.1"/>
    </source>
</evidence>
<dbReference type="InterPro" id="IPR050855">
    <property type="entry name" value="NDM-1-like"/>
</dbReference>
<dbReference type="InterPro" id="IPR001279">
    <property type="entry name" value="Metallo-B-lactamas"/>
</dbReference>
<organism evidence="2 3">
    <name type="scientific">Lasiodiplodia theobromae</name>
    <dbReference type="NCBI Taxonomy" id="45133"/>
    <lineage>
        <taxon>Eukaryota</taxon>
        <taxon>Fungi</taxon>
        <taxon>Dikarya</taxon>
        <taxon>Ascomycota</taxon>
        <taxon>Pezizomycotina</taxon>
        <taxon>Dothideomycetes</taxon>
        <taxon>Dothideomycetes incertae sedis</taxon>
        <taxon>Botryosphaeriales</taxon>
        <taxon>Botryosphaeriaceae</taxon>
        <taxon>Lasiodiplodia</taxon>
    </lineage>
</organism>
<evidence type="ECO:0000313" key="3">
    <source>
        <dbReference type="Proteomes" id="UP000325902"/>
    </source>
</evidence>
<comment type="caution">
    <text evidence="2">The sequence shown here is derived from an EMBL/GenBank/DDBJ whole genome shotgun (WGS) entry which is preliminary data.</text>
</comment>
<evidence type="ECO:0000259" key="1">
    <source>
        <dbReference type="SMART" id="SM00849"/>
    </source>
</evidence>
<dbReference type="Proteomes" id="UP000325902">
    <property type="component" value="Unassembled WGS sequence"/>
</dbReference>
<protein>
    <recommendedName>
        <fullName evidence="1">Metallo-beta-lactamase domain-containing protein</fullName>
    </recommendedName>
</protein>
<feature type="domain" description="Metallo-beta-lactamase" evidence="1">
    <location>
        <begin position="31"/>
        <end position="225"/>
    </location>
</feature>
<dbReference type="Pfam" id="PF00753">
    <property type="entry name" value="Lactamase_B"/>
    <property type="match status" value="1"/>
</dbReference>
<keyword evidence="3" id="KW-1185">Reference proteome</keyword>
<sequence length="291" mass="31548">MPSPLRADLYNAPAIPTTSLLPDGTPGLWQPTVVTLISGATSAVLIDTLFTTDQGIALADWIAATLSPANKTLATIYITHGHGDHWFNLRYLLTRFPGVRVLATRAAIDHMRTQQSPAMRGFWQTTFPGQIGDDAFEILVTALPDDNTFEVEGHKFVAVDAGHSDTDATTFLHVPALRMVVAGDIVYNDVHMWMAETLDDAGREAWVAALDRIEAVEPAVVVGSHHRLGGVDGVWNVEASREYVRTFGRLVGESGSAEELYGRVVEAYPGRVGRLVLWLGCKAAFAEGRGV</sequence>
<dbReference type="SUPFAM" id="SSF56281">
    <property type="entry name" value="Metallo-hydrolase/oxidoreductase"/>
    <property type="match status" value="1"/>
</dbReference>
<dbReference type="InterPro" id="IPR036866">
    <property type="entry name" value="RibonucZ/Hydroxyglut_hydro"/>
</dbReference>
<name>A0A5N5D7E2_9PEZI</name>
<dbReference type="PANTHER" id="PTHR42951:SF14">
    <property type="entry name" value="METALLO-BETA-LACTAMASE SUPERFAMILY PROTEIN"/>
    <property type="match status" value="1"/>
</dbReference>
<proteinExistence type="predicted"/>
<accession>A0A5N5D7E2</accession>
<dbReference type="Gene3D" id="3.60.15.10">
    <property type="entry name" value="Ribonuclease Z/Hydroxyacylglutathione hydrolase-like"/>
    <property type="match status" value="1"/>
</dbReference>
<reference evidence="2 3" key="1">
    <citation type="journal article" date="2019" name="Sci. Rep.">
        <title>A multi-omics analysis of the grapevine pathogen Lasiodiplodia theobromae reveals that temperature affects the expression of virulence- and pathogenicity-related genes.</title>
        <authorList>
            <person name="Felix C."/>
            <person name="Meneses R."/>
            <person name="Goncalves M.F.M."/>
            <person name="Tilleman L."/>
            <person name="Duarte A.S."/>
            <person name="Jorrin-Novo J.V."/>
            <person name="Van de Peer Y."/>
            <person name="Deforce D."/>
            <person name="Van Nieuwerburgh F."/>
            <person name="Esteves A.C."/>
            <person name="Alves A."/>
        </authorList>
    </citation>
    <scope>NUCLEOTIDE SEQUENCE [LARGE SCALE GENOMIC DNA]</scope>
    <source>
        <strain evidence="2 3">LA-SOL3</strain>
    </source>
</reference>